<protein>
    <submittedName>
        <fullName evidence="1">Uncharacterized protein</fullName>
    </submittedName>
</protein>
<dbReference type="AlphaFoldDB" id="A0AAV4V162"/>
<gene>
    <name evidence="1" type="ORF">CEXT_342191</name>
</gene>
<name>A0AAV4V162_CAEEX</name>
<sequence>MTRTFLINRKILYDPSQRNITKWPSISVHTGLDPLPPVHSSALDDPTFDMKVSDASRETAEGSRKTLTTFCSHTFCALIREAVK</sequence>
<keyword evidence="2" id="KW-1185">Reference proteome</keyword>
<evidence type="ECO:0000313" key="2">
    <source>
        <dbReference type="Proteomes" id="UP001054945"/>
    </source>
</evidence>
<proteinExistence type="predicted"/>
<dbReference type="Proteomes" id="UP001054945">
    <property type="component" value="Unassembled WGS sequence"/>
</dbReference>
<accession>A0AAV4V162</accession>
<reference evidence="1 2" key="1">
    <citation type="submission" date="2021-06" db="EMBL/GenBank/DDBJ databases">
        <title>Caerostris extrusa draft genome.</title>
        <authorList>
            <person name="Kono N."/>
            <person name="Arakawa K."/>
        </authorList>
    </citation>
    <scope>NUCLEOTIDE SEQUENCE [LARGE SCALE GENOMIC DNA]</scope>
</reference>
<comment type="caution">
    <text evidence="1">The sequence shown here is derived from an EMBL/GenBank/DDBJ whole genome shotgun (WGS) entry which is preliminary data.</text>
</comment>
<organism evidence="1 2">
    <name type="scientific">Caerostris extrusa</name>
    <name type="common">Bark spider</name>
    <name type="synonym">Caerostris bankana</name>
    <dbReference type="NCBI Taxonomy" id="172846"/>
    <lineage>
        <taxon>Eukaryota</taxon>
        <taxon>Metazoa</taxon>
        <taxon>Ecdysozoa</taxon>
        <taxon>Arthropoda</taxon>
        <taxon>Chelicerata</taxon>
        <taxon>Arachnida</taxon>
        <taxon>Araneae</taxon>
        <taxon>Araneomorphae</taxon>
        <taxon>Entelegynae</taxon>
        <taxon>Araneoidea</taxon>
        <taxon>Araneidae</taxon>
        <taxon>Caerostris</taxon>
    </lineage>
</organism>
<evidence type="ECO:0000313" key="1">
    <source>
        <dbReference type="EMBL" id="GIY63439.1"/>
    </source>
</evidence>
<dbReference type="EMBL" id="BPLR01013740">
    <property type="protein sequence ID" value="GIY63439.1"/>
    <property type="molecule type" value="Genomic_DNA"/>
</dbReference>